<sequence>MYLGMRVTLILTSVSRGNPNFGHYLCYIRSSLQTWHEFNDNQVMEVSEEFALSQKAYILFYVRETSPWFPTLMEDQKH</sequence>
<dbReference type="Proteomes" id="UP001419268">
    <property type="component" value="Unassembled WGS sequence"/>
</dbReference>
<dbReference type="InterPro" id="IPR028889">
    <property type="entry name" value="USP"/>
</dbReference>
<reference evidence="2 3" key="1">
    <citation type="submission" date="2024-01" db="EMBL/GenBank/DDBJ databases">
        <title>Genome assemblies of Stephania.</title>
        <authorList>
            <person name="Yang L."/>
        </authorList>
    </citation>
    <scope>NUCLEOTIDE SEQUENCE [LARGE SCALE GENOMIC DNA]</scope>
    <source>
        <strain evidence="2">JXDWG</strain>
        <tissue evidence="2">Leaf</tissue>
    </source>
</reference>
<dbReference type="InterPro" id="IPR001394">
    <property type="entry name" value="Peptidase_C19_UCH"/>
</dbReference>
<evidence type="ECO:0000313" key="2">
    <source>
        <dbReference type="EMBL" id="KAK9095120.1"/>
    </source>
</evidence>
<protein>
    <recommendedName>
        <fullName evidence="1">USP domain-containing protein</fullName>
    </recommendedName>
</protein>
<dbReference type="InterPro" id="IPR038765">
    <property type="entry name" value="Papain-like_cys_pep_sf"/>
</dbReference>
<dbReference type="Gene3D" id="3.90.70.10">
    <property type="entry name" value="Cysteine proteinases"/>
    <property type="match status" value="1"/>
</dbReference>
<keyword evidence="3" id="KW-1185">Reference proteome</keyword>
<accession>A0AAP0EN04</accession>
<dbReference type="EMBL" id="JBBNAG010000011">
    <property type="protein sequence ID" value="KAK9095120.1"/>
    <property type="molecule type" value="Genomic_DNA"/>
</dbReference>
<evidence type="ECO:0000259" key="1">
    <source>
        <dbReference type="PROSITE" id="PS50235"/>
    </source>
</evidence>
<dbReference type="PANTHER" id="PTHR24006">
    <property type="entry name" value="UBIQUITIN CARBOXYL-TERMINAL HYDROLASE"/>
    <property type="match status" value="1"/>
</dbReference>
<comment type="caution">
    <text evidence="2">The sequence shown here is derived from an EMBL/GenBank/DDBJ whole genome shotgun (WGS) entry which is preliminary data.</text>
</comment>
<dbReference type="GO" id="GO:0005829">
    <property type="term" value="C:cytosol"/>
    <property type="evidence" value="ECO:0007669"/>
    <property type="project" value="TreeGrafter"/>
</dbReference>
<proteinExistence type="predicted"/>
<dbReference type="PANTHER" id="PTHR24006:SF747">
    <property type="entry name" value="UBIQUITIN CARBOXYL-TERMINAL HYDROLASE 20"/>
    <property type="match status" value="1"/>
</dbReference>
<dbReference type="GO" id="GO:0016579">
    <property type="term" value="P:protein deubiquitination"/>
    <property type="evidence" value="ECO:0007669"/>
    <property type="project" value="InterPro"/>
</dbReference>
<dbReference type="InterPro" id="IPR050164">
    <property type="entry name" value="Peptidase_C19"/>
</dbReference>
<name>A0AAP0EN04_9MAGN</name>
<organism evidence="2 3">
    <name type="scientific">Stephania cephalantha</name>
    <dbReference type="NCBI Taxonomy" id="152367"/>
    <lineage>
        <taxon>Eukaryota</taxon>
        <taxon>Viridiplantae</taxon>
        <taxon>Streptophyta</taxon>
        <taxon>Embryophyta</taxon>
        <taxon>Tracheophyta</taxon>
        <taxon>Spermatophyta</taxon>
        <taxon>Magnoliopsida</taxon>
        <taxon>Ranunculales</taxon>
        <taxon>Menispermaceae</taxon>
        <taxon>Menispermoideae</taxon>
        <taxon>Cissampelideae</taxon>
        <taxon>Stephania</taxon>
    </lineage>
</organism>
<dbReference type="GO" id="GO:0004843">
    <property type="term" value="F:cysteine-type deubiquitinase activity"/>
    <property type="evidence" value="ECO:0007669"/>
    <property type="project" value="InterPro"/>
</dbReference>
<dbReference type="AlphaFoldDB" id="A0AAP0EN04"/>
<dbReference type="Pfam" id="PF00443">
    <property type="entry name" value="UCH"/>
    <property type="match status" value="1"/>
</dbReference>
<dbReference type="PROSITE" id="PS50235">
    <property type="entry name" value="USP_3"/>
    <property type="match status" value="1"/>
</dbReference>
<dbReference type="SUPFAM" id="SSF54001">
    <property type="entry name" value="Cysteine proteinases"/>
    <property type="match status" value="1"/>
</dbReference>
<dbReference type="GO" id="GO:0005634">
    <property type="term" value="C:nucleus"/>
    <property type="evidence" value="ECO:0007669"/>
    <property type="project" value="TreeGrafter"/>
</dbReference>
<evidence type="ECO:0000313" key="3">
    <source>
        <dbReference type="Proteomes" id="UP001419268"/>
    </source>
</evidence>
<feature type="domain" description="USP" evidence="1">
    <location>
        <begin position="1"/>
        <end position="64"/>
    </location>
</feature>
<gene>
    <name evidence="2" type="ORF">Scep_026589</name>
</gene>